<sequence length="82" mass="8593">MSRIKIAELGGIASNLGQVTVPAGNDLRIGQAGTIDHVGNGAMQLPTGNTSSRPSSPVAGYLRFNTDSNLCEYYTGSTWSTF</sequence>
<proteinExistence type="predicted"/>
<organism evidence="1 2">
    <name type="scientific">Synechococcus phage S-SM1</name>
    <dbReference type="NCBI Taxonomy" id="444859"/>
    <lineage>
        <taxon>Viruses</taxon>
        <taxon>Duplodnaviria</taxon>
        <taxon>Heunggongvirae</taxon>
        <taxon>Uroviricota</taxon>
        <taxon>Caudoviricetes</taxon>
        <taxon>Pantevenvirales</taxon>
        <taxon>Kyanoviridae</taxon>
        <taxon>Thetisvirus</taxon>
        <taxon>Thetisvirus ssm1</taxon>
    </lineage>
</organism>
<dbReference type="GeneID" id="10327582"/>
<dbReference type="EMBL" id="GU071094">
    <property type="protein sequence ID" value="ADO97304.1"/>
    <property type="molecule type" value="Genomic_DNA"/>
</dbReference>
<dbReference type="KEGG" id="vg:10327582"/>
<name>E3SI53_9CAUD</name>
<keyword evidence="2" id="KW-1185">Reference proteome</keyword>
<gene>
    <name evidence="1" type="ORF">SSM1_046</name>
</gene>
<evidence type="ECO:0000313" key="1">
    <source>
        <dbReference type="EMBL" id="ADO97304.1"/>
    </source>
</evidence>
<dbReference type="Proteomes" id="UP000006523">
    <property type="component" value="Segment"/>
</dbReference>
<evidence type="ECO:0000313" key="2">
    <source>
        <dbReference type="Proteomes" id="UP000006523"/>
    </source>
</evidence>
<accession>E3SI53</accession>
<dbReference type="RefSeq" id="YP_004322937.1">
    <property type="nucleotide sequence ID" value="NC_015282.1"/>
</dbReference>
<dbReference type="OrthoDB" id="7316at10239"/>
<protein>
    <submittedName>
        <fullName evidence="1">Uncharacterized protein</fullName>
    </submittedName>
</protein>
<reference evidence="1 2" key="1">
    <citation type="journal article" date="2010" name="Environ. Microbiol.">
        <title>Genomic analysis of oceanic cyanobacterial myoviruses compared with T4-like myoviruses from diverse hosts and environments.</title>
        <authorList>
            <person name="Sullivan M.B."/>
            <person name="Huang K.H."/>
            <person name="Ignacio-Espinoza J.C."/>
            <person name="Berlin A.M."/>
            <person name="Kelly L."/>
            <person name="Weigele P.R."/>
            <person name="DeFrancesco A.S."/>
            <person name="Kern S.E."/>
            <person name="Thompson L.R."/>
            <person name="Young S."/>
            <person name="Yandava C."/>
            <person name="Fu R."/>
            <person name="Krastins B."/>
            <person name="Chase M."/>
            <person name="Sarracino D."/>
            <person name="Osburne M.S."/>
            <person name="Henn M.R."/>
            <person name="Chisholm S.W."/>
        </authorList>
    </citation>
    <scope>NUCLEOTIDE SEQUENCE [LARGE SCALE GENOMIC DNA]</scope>
    <source>
        <strain evidence="1">6501-1</strain>
    </source>
</reference>